<keyword evidence="1" id="KW-0812">Transmembrane</keyword>
<dbReference type="EMBL" id="BGPR01136731">
    <property type="protein sequence ID" value="GBN58523.1"/>
    <property type="molecule type" value="Genomic_DNA"/>
</dbReference>
<keyword evidence="3" id="KW-1185">Reference proteome</keyword>
<protein>
    <submittedName>
        <fullName evidence="2">Uncharacterized protein</fullName>
    </submittedName>
</protein>
<name>A0A4Y2Q610_ARAVE</name>
<evidence type="ECO:0000313" key="3">
    <source>
        <dbReference type="Proteomes" id="UP000499080"/>
    </source>
</evidence>
<feature type="non-terminal residue" evidence="2">
    <location>
        <position position="1"/>
    </location>
</feature>
<reference evidence="2 3" key="1">
    <citation type="journal article" date="2019" name="Sci. Rep.">
        <title>Orb-weaving spider Araneus ventricosus genome elucidates the spidroin gene catalogue.</title>
        <authorList>
            <person name="Kono N."/>
            <person name="Nakamura H."/>
            <person name="Ohtoshi R."/>
            <person name="Moran D.A.P."/>
            <person name="Shinohara A."/>
            <person name="Yoshida Y."/>
            <person name="Fujiwara M."/>
            <person name="Mori M."/>
            <person name="Tomita M."/>
            <person name="Arakawa K."/>
        </authorList>
    </citation>
    <scope>NUCLEOTIDE SEQUENCE [LARGE SCALE GENOMIC DNA]</scope>
</reference>
<keyword evidence="1" id="KW-0472">Membrane</keyword>
<organism evidence="2 3">
    <name type="scientific">Araneus ventricosus</name>
    <name type="common">Orbweaver spider</name>
    <name type="synonym">Epeira ventricosa</name>
    <dbReference type="NCBI Taxonomy" id="182803"/>
    <lineage>
        <taxon>Eukaryota</taxon>
        <taxon>Metazoa</taxon>
        <taxon>Ecdysozoa</taxon>
        <taxon>Arthropoda</taxon>
        <taxon>Chelicerata</taxon>
        <taxon>Arachnida</taxon>
        <taxon>Araneae</taxon>
        <taxon>Araneomorphae</taxon>
        <taxon>Entelegynae</taxon>
        <taxon>Araneoidea</taxon>
        <taxon>Araneidae</taxon>
        <taxon>Araneus</taxon>
    </lineage>
</organism>
<proteinExistence type="predicted"/>
<evidence type="ECO:0000313" key="2">
    <source>
        <dbReference type="EMBL" id="GBN58523.1"/>
    </source>
</evidence>
<dbReference type="AlphaFoldDB" id="A0A4Y2Q610"/>
<comment type="caution">
    <text evidence="2">The sequence shown here is derived from an EMBL/GenBank/DDBJ whole genome shotgun (WGS) entry which is preliminary data.</text>
</comment>
<keyword evidence="1" id="KW-1133">Transmembrane helix</keyword>
<sequence>VFTLPLVLVSLVPLLVLLVVVGVVGVVVVVGGGVGELGPVGVGELEKGVPPLALSSSFDRGALLQGPS</sequence>
<feature type="transmembrane region" description="Helical" evidence="1">
    <location>
        <begin position="6"/>
        <end position="30"/>
    </location>
</feature>
<accession>A0A4Y2Q610</accession>
<gene>
    <name evidence="2" type="ORF">AVEN_129553_1</name>
</gene>
<evidence type="ECO:0000256" key="1">
    <source>
        <dbReference type="SAM" id="Phobius"/>
    </source>
</evidence>
<dbReference type="Proteomes" id="UP000499080">
    <property type="component" value="Unassembled WGS sequence"/>
</dbReference>